<proteinExistence type="predicted"/>
<keyword evidence="2" id="KW-1185">Reference proteome</keyword>
<evidence type="ECO:0000313" key="2">
    <source>
        <dbReference type="Proteomes" id="UP000887569"/>
    </source>
</evidence>
<keyword evidence="1" id="KW-0732">Signal</keyword>
<sequence>SGFVGLIVMGRLVEFSTIMGLFIGIVEANIVCEAENAVCENLLAAVSNDTNYDNQTVDLGCSTTEEVPFCWWAIEIGKSKWRLYTNGMSSLLEYNIRPFCINIDEFYGFSFTNETTEIHYFDNKTPKIEMQLIERQILVDMFYFCCTQKANCLAFLGNMSEDEIIHKLANKMLPYIVMANGFNPGNERKFCIGDDDTEMVRLPGVDVCIFVADSNTRVKIYNGPMMFNHIDMISQISDDEESSLARLALNGRLCLSAMPVDNNYGTHLKDGECLRDSTGPRYLLFCCCYSYVHLCSYAVDTSAKYYSTSNNNKWMNSMKLRRVRDLRTKDGKLLATHSWTYRDFLYSSPEMTTKKLNSTDYNMPLWHCATGTRYITIDGGMTRANHPENINRTKLGGRAPSCAVDLSIYFLNGRNGRIVRSVSLTYSRFPHKCGTLACYIGAPECLDDLLDDKRRKFKLSLHCCCGTHNLCNHDAYSVNLLLRRIKAFSPINECAGSIYGYLINTFMGDFSQKRIVCLHYFNLRDRREHYLINGETFYAPVAKGSEFAEQYFEDTMDIRFKIVLLLVLDRGACETLYSFQLMQFGILYCSMRISSPRKEKSCDTNYLKHLSKFIAQTERPKCFSGSYDVRAGVISGEMNLMSTSDTPLCLNEIYATDDDGSATFLSGIVDPMVPWKWLRYIEPKVYFGENHSVFHRTAYVCVSSPTEPCNGLHNLMYNLLPRIMTYFARWEIRSYDEAETTVARSSRPLSLCDTSNGEMQCSTAMGCFLYRSFDGSKPLMGCIEDISNIHKAKPELSAVLDCRSMLWSKYTNICKAIVDSRRANGAAGVLCCCRHKCPIAIGDSPTSNEIGFQSFNVIS</sequence>
<evidence type="ECO:0000256" key="1">
    <source>
        <dbReference type="SAM" id="SignalP"/>
    </source>
</evidence>
<dbReference type="Proteomes" id="UP000887569">
    <property type="component" value="Unplaced"/>
</dbReference>
<name>A0A915AU72_PARUN</name>
<evidence type="ECO:0000313" key="3">
    <source>
        <dbReference type="WBParaSite" id="PgR013_g091_t01"/>
    </source>
</evidence>
<feature type="signal peptide" evidence="1">
    <location>
        <begin position="1"/>
        <end position="28"/>
    </location>
</feature>
<reference evidence="3" key="1">
    <citation type="submission" date="2022-11" db="UniProtKB">
        <authorList>
            <consortium name="WormBaseParasite"/>
        </authorList>
    </citation>
    <scope>IDENTIFICATION</scope>
</reference>
<organism evidence="2 3">
    <name type="scientific">Parascaris univalens</name>
    <name type="common">Nematode worm</name>
    <dbReference type="NCBI Taxonomy" id="6257"/>
    <lineage>
        <taxon>Eukaryota</taxon>
        <taxon>Metazoa</taxon>
        <taxon>Ecdysozoa</taxon>
        <taxon>Nematoda</taxon>
        <taxon>Chromadorea</taxon>
        <taxon>Rhabditida</taxon>
        <taxon>Spirurina</taxon>
        <taxon>Ascaridomorpha</taxon>
        <taxon>Ascaridoidea</taxon>
        <taxon>Ascarididae</taxon>
        <taxon>Parascaris</taxon>
    </lineage>
</organism>
<accession>A0A915AU72</accession>
<protein>
    <submittedName>
        <fullName evidence="3">Uncharacterized protein</fullName>
    </submittedName>
</protein>
<dbReference type="AlphaFoldDB" id="A0A915AU72"/>
<feature type="chain" id="PRO_5037701310" evidence="1">
    <location>
        <begin position="29"/>
        <end position="859"/>
    </location>
</feature>
<dbReference type="WBParaSite" id="PgR013_g091_t01">
    <property type="protein sequence ID" value="PgR013_g091_t01"/>
    <property type="gene ID" value="PgR013_g091"/>
</dbReference>